<proteinExistence type="predicted"/>
<dbReference type="AlphaFoldDB" id="A0A0W8FIP2"/>
<feature type="transmembrane region" description="Helical" evidence="1">
    <location>
        <begin position="6"/>
        <end position="29"/>
    </location>
</feature>
<evidence type="ECO:0000313" key="2">
    <source>
        <dbReference type="EMBL" id="KUG20790.1"/>
    </source>
</evidence>
<accession>A0A0W8FIP2</accession>
<organism evidence="2">
    <name type="scientific">hydrocarbon metagenome</name>
    <dbReference type="NCBI Taxonomy" id="938273"/>
    <lineage>
        <taxon>unclassified sequences</taxon>
        <taxon>metagenomes</taxon>
        <taxon>ecological metagenomes</taxon>
    </lineage>
</organism>
<keyword evidence="1" id="KW-0472">Membrane</keyword>
<name>A0A0W8FIP2_9ZZZZ</name>
<dbReference type="EMBL" id="LNQE01001142">
    <property type="protein sequence ID" value="KUG20790.1"/>
    <property type="molecule type" value="Genomic_DNA"/>
</dbReference>
<reference evidence="2" key="1">
    <citation type="journal article" date="2015" name="Proc. Natl. Acad. Sci. U.S.A.">
        <title>Networks of energetic and metabolic interactions define dynamics in microbial communities.</title>
        <authorList>
            <person name="Embree M."/>
            <person name="Liu J.K."/>
            <person name="Al-Bassam M.M."/>
            <person name="Zengler K."/>
        </authorList>
    </citation>
    <scope>NUCLEOTIDE SEQUENCE</scope>
</reference>
<protein>
    <submittedName>
        <fullName evidence="2">Uncharacterized protein</fullName>
    </submittedName>
</protein>
<keyword evidence="1" id="KW-1133">Transmembrane helix</keyword>
<evidence type="ECO:0000256" key="1">
    <source>
        <dbReference type="SAM" id="Phobius"/>
    </source>
</evidence>
<comment type="caution">
    <text evidence="2">The sequence shown here is derived from an EMBL/GenBank/DDBJ whole genome shotgun (WGS) entry which is preliminary data.</text>
</comment>
<gene>
    <name evidence="2" type="ORF">ASZ90_009464</name>
</gene>
<keyword evidence="1" id="KW-0812">Transmembrane</keyword>
<sequence>MTSIDFLAGFTIFILGLIVVAAMVPGLLIGIQSSEIDYDAVAYRTAVILVEDPGWPLYPQSWELYGSSHAHEVVRMGLAVSKDTPNILLSTKVDRFFNETIFSPEDYREKVIFGDYPYSYNITLNYLSLGEQNRSIGDPRPDGYGYIRRVVLIKEPSWTEINETHVDDAGDLRLLKVRLNFSELLDLSMKPAYRIDPRIEPVTITITDFNKYLIDASEPATLKDVRFYRGDTLIPFGYNQVDPEKYQFTIDDESNLTLETHEVSQNISLILQPGALPLDENSILNVVFNFTEEGAQKTKINGTHIYDYGNATRPDLVPAVLEVAIW</sequence>